<accession>A0ABU5CQ78</accession>
<dbReference type="EMBL" id="JAWDIQ010000001">
    <property type="protein sequence ID" value="MDY0408528.1"/>
    <property type="molecule type" value="Genomic_DNA"/>
</dbReference>
<evidence type="ECO:0008006" key="5">
    <source>
        <dbReference type="Google" id="ProtNLM"/>
    </source>
</evidence>
<organism evidence="3 4">
    <name type="scientific">Paracerasibacillus soli</name>
    <dbReference type="NCBI Taxonomy" id="480284"/>
    <lineage>
        <taxon>Bacteria</taxon>
        <taxon>Bacillati</taxon>
        <taxon>Bacillota</taxon>
        <taxon>Bacilli</taxon>
        <taxon>Bacillales</taxon>
        <taxon>Bacillaceae</taxon>
        <taxon>Paracerasibacillus</taxon>
    </lineage>
</organism>
<evidence type="ECO:0000256" key="2">
    <source>
        <dbReference type="SAM" id="Phobius"/>
    </source>
</evidence>
<keyword evidence="2" id="KW-0812">Transmembrane</keyword>
<evidence type="ECO:0000256" key="1">
    <source>
        <dbReference type="SAM" id="Coils"/>
    </source>
</evidence>
<dbReference type="Proteomes" id="UP001275315">
    <property type="component" value="Unassembled WGS sequence"/>
</dbReference>
<comment type="caution">
    <text evidence="3">The sequence shown here is derived from an EMBL/GenBank/DDBJ whole genome shotgun (WGS) entry which is preliminary data.</text>
</comment>
<feature type="transmembrane region" description="Helical" evidence="2">
    <location>
        <begin position="16"/>
        <end position="35"/>
    </location>
</feature>
<keyword evidence="4" id="KW-1185">Reference proteome</keyword>
<feature type="coiled-coil region" evidence="1">
    <location>
        <begin position="183"/>
        <end position="210"/>
    </location>
</feature>
<evidence type="ECO:0000313" key="4">
    <source>
        <dbReference type="Proteomes" id="UP001275315"/>
    </source>
</evidence>
<feature type="coiled-coil region" evidence="1">
    <location>
        <begin position="312"/>
        <end position="344"/>
    </location>
</feature>
<keyword evidence="1" id="KW-0175">Coiled coil</keyword>
<name>A0ABU5CQ78_9BACI</name>
<evidence type="ECO:0000313" key="3">
    <source>
        <dbReference type="EMBL" id="MDY0408528.1"/>
    </source>
</evidence>
<keyword evidence="2" id="KW-0472">Membrane</keyword>
<keyword evidence="2" id="KW-1133">Transmembrane helix</keyword>
<proteinExistence type="predicted"/>
<feature type="coiled-coil region" evidence="1">
    <location>
        <begin position="243"/>
        <end position="281"/>
    </location>
</feature>
<gene>
    <name evidence="3" type="ORF">RWD45_08100</name>
</gene>
<sequence>MKKRLKRLIVGNKGSVSIYAIIIILPIFLLNALFIDTLRIISAERQIENAMDTALRSTMALFNEKLSGVGLFSYAGDAGTAKSDFDGFVKDQFLESGELSGVHNLANPEISNTSVSFENSRNLVDLDVFRHQVLESMKYQAPMQIGDQLFELISSGIKDKISEDEIDRIEKLQETYEDIITLAKERNRRIDKAVKEIEKYKELAQTKINKMIGNKSDYNYAGKTIPNYIGDMEGVIYYSERYLNLKKKEKKDLTSENKDEIKNFENEVKRLKKEHVNLFKQERGSLQEIIKQFVGTGKTASNPNKTSAMGINEQLREKINELDLDNMQVEDEEVRRELEMLKNLALEDEFFSEIITGIEEMEDDFKSTVGKRTDGEYVNYTIYQLVEAFYDKATFKEDEEARDNAKDDLENRILYWINKKKPKHQDFIKDTLNGHLETYESSKKLLKDVNFKDEEEKSDGSFGDLWELLFSFENLANDQAEYDKLAEIMAHYDVASGNADLNQPSKSGFIKDAYNQMREFLKFLSDFPTSVRNELYINEYILANYGSNEPYELIGKSGDAYLYENKKAEFITYGYTTAGVNYFMFIKDVALLLFIVNLLENVLMRGGFLGPIGLLRAVGLAFVETANQIGDLTSEREEYTLEWSPFNIRYKVSMTPKLFLRIFMLLKSNGETKNNEKIRRLQAVVTKETDIKLDEHPSYIEGEVEGKIKLWFIPALTRVLPNSSGNVSGNEYVIKKKKVYSY</sequence>
<reference evidence="3 4" key="1">
    <citation type="submission" date="2023-10" db="EMBL/GenBank/DDBJ databases">
        <title>Virgibacillus soli CC-YMP-6 genome.</title>
        <authorList>
            <person name="Miliotis G."/>
            <person name="Sengupta P."/>
            <person name="Hameed A."/>
            <person name="Chuvochina M."/>
            <person name="Mcdonagh F."/>
            <person name="Simpson A.C."/>
            <person name="Singh N.K."/>
            <person name="Rekha P.D."/>
            <person name="Raman K."/>
            <person name="Hugenholtz P."/>
            <person name="Venkateswaran K."/>
        </authorList>
    </citation>
    <scope>NUCLEOTIDE SEQUENCE [LARGE SCALE GENOMIC DNA]</scope>
    <source>
        <strain evidence="3 4">CC-YMP-6</strain>
    </source>
</reference>
<dbReference type="RefSeq" id="WP_320379254.1">
    <property type="nucleotide sequence ID" value="NZ_JAWDIQ010000001.1"/>
</dbReference>
<protein>
    <recommendedName>
        <fullName evidence="5">Flp pilus-assembly TadG-like N-terminal domain-containing protein</fullName>
    </recommendedName>
</protein>